<dbReference type="EMBL" id="GG657453">
    <property type="protein sequence ID" value="OAT07751.1"/>
    <property type="molecule type" value="Genomic_DNA"/>
</dbReference>
<evidence type="ECO:0000259" key="2">
    <source>
        <dbReference type="Pfam" id="PF13391"/>
    </source>
</evidence>
<dbReference type="KEGG" id="bgh:BDBG_16889"/>
<dbReference type="InterPro" id="IPR003615">
    <property type="entry name" value="HNH_nuc"/>
</dbReference>
<protein>
    <recommendedName>
        <fullName evidence="2">HNH nuclease domain-containing protein</fullName>
    </recommendedName>
</protein>
<dbReference type="AlphaFoldDB" id="A0A179UL63"/>
<evidence type="ECO:0000313" key="3">
    <source>
        <dbReference type="EMBL" id="OAT07751.1"/>
    </source>
</evidence>
<name>A0A179UL63_BLAGS</name>
<evidence type="ECO:0000256" key="1">
    <source>
        <dbReference type="SAM" id="MobiDB-lite"/>
    </source>
</evidence>
<dbReference type="RefSeq" id="XP_002625728.2">
    <property type="nucleotide sequence ID" value="XM_002625682.2"/>
</dbReference>
<organism evidence="3 4">
    <name type="scientific">Blastomyces gilchristii (strain SLH14081)</name>
    <name type="common">Blastomyces dermatitidis</name>
    <dbReference type="NCBI Taxonomy" id="559298"/>
    <lineage>
        <taxon>Eukaryota</taxon>
        <taxon>Fungi</taxon>
        <taxon>Dikarya</taxon>
        <taxon>Ascomycota</taxon>
        <taxon>Pezizomycotina</taxon>
        <taxon>Eurotiomycetes</taxon>
        <taxon>Eurotiomycetidae</taxon>
        <taxon>Onygenales</taxon>
        <taxon>Ajellomycetaceae</taxon>
        <taxon>Blastomyces</taxon>
    </lineage>
</organism>
<dbReference type="OrthoDB" id="5416097at2759"/>
<feature type="region of interest" description="Disordered" evidence="1">
    <location>
        <begin position="447"/>
        <end position="506"/>
    </location>
</feature>
<gene>
    <name evidence="3" type="ORF">BDBG_16889</name>
</gene>
<dbReference type="GeneID" id="8505179"/>
<feature type="region of interest" description="Disordered" evidence="1">
    <location>
        <begin position="196"/>
        <end position="225"/>
    </location>
</feature>
<dbReference type="VEuPathDB" id="FungiDB:BDBG_16889"/>
<feature type="domain" description="HNH nuclease" evidence="2">
    <location>
        <begin position="234"/>
        <end position="319"/>
    </location>
</feature>
<keyword evidence="4" id="KW-1185">Reference proteome</keyword>
<dbReference type="Pfam" id="PF13391">
    <property type="entry name" value="HNH_2"/>
    <property type="match status" value="1"/>
</dbReference>
<sequence>MPAHHMRQIREYVRLRQIPAVPGVAAPIGPGPRVAVDDAFGVGEGAWVAVPEPGAADGPFPFPFQGFRRLGGLWGVGGGGRAALVGMVGEEGVELLLISMAFWGVFSATISVTLAMSTNEHLDGPSEERKGLVGELAKALNNEPVLPAFWACAHVCDLERLRWLVANAQKAPYFVAAFADQCFRLALAWRQSPADDQKSQVSDSGSSDGGRPRKRLKRAGGPRALAEERDRERCVFTKAAPYQVAHIYPNCLIESSNTRRISHFWNVLQAFWTQDKINSWRSLIFRDPENPLKPFDACFNLICMNNTMHTLWGDGHFAIRPLNYNDDKTKLEAEIHWLPRYNHGPLDSIPLDTPTLSSRGLQNSSYRNGVQTVPIHIDGQSITSGHKVVFETTDPKRLPLPSRELLEMQWALNRVLSMSAAVEYQGYDEDDDDDDMLVGEAAPSVRDWLGSNDFQQGPVERHSESSSDEQENSFLTSLDPSPIKTTTAVDTSEQSEVEAGGATAGL</sequence>
<dbReference type="Proteomes" id="UP000002038">
    <property type="component" value="Unassembled WGS sequence"/>
</dbReference>
<feature type="compositionally biased region" description="Polar residues" evidence="1">
    <location>
        <begin position="472"/>
        <end position="494"/>
    </location>
</feature>
<reference evidence="4" key="1">
    <citation type="journal article" date="2015" name="PLoS Genet.">
        <title>The dynamic genome and transcriptome of the human fungal pathogen Blastomyces and close relative Emmonsia.</title>
        <authorList>
            <person name="Munoz J.F."/>
            <person name="Gauthier G.M."/>
            <person name="Desjardins C.A."/>
            <person name="Gallo J.E."/>
            <person name="Holder J."/>
            <person name="Sullivan T.D."/>
            <person name="Marty A.J."/>
            <person name="Carmen J.C."/>
            <person name="Chen Z."/>
            <person name="Ding L."/>
            <person name="Gujja S."/>
            <person name="Magrini V."/>
            <person name="Misas E."/>
            <person name="Mitreva M."/>
            <person name="Priest M."/>
            <person name="Saif S."/>
            <person name="Whiston E.A."/>
            <person name="Young S."/>
            <person name="Zeng Q."/>
            <person name="Goldman W.E."/>
            <person name="Mardis E.R."/>
            <person name="Taylor J.W."/>
            <person name="McEwen J.G."/>
            <person name="Clay O.K."/>
            <person name="Klein B.S."/>
            <person name="Cuomo C.A."/>
        </authorList>
    </citation>
    <scope>NUCLEOTIDE SEQUENCE [LARGE SCALE GENOMIC DNA]</scope>
    <source>
        <strain evidence="4">SLH14081</strain>
    </source>
</reference>
<proteinExistence type="predicted"/>
<evidence type="ECO:0000313" key="4">
    <source>
        <dbReference type="Proteomes" id="UP000002038"/>
    </source>
</evidence>
<accession>A0A179UL63</accession>